<dbReference type="SMART" id="SM00448">
    <property type="entry name" value="REC"/>
    <property type="match status" value="1"/>
</dbReference>
<dbReference type="InterPro" id="IPR011006">
    <property type="entry name" value="CheY-like_superfamily"/>
</dbReference>
<keyword evidence="1" id="KW-0597">Phosphoprotein</keyword>
<keyword evidence="4" id="KW-1185">Reference proteome</keyword>
<organism evidence="3 4">
    <name type="scientific">Brevundimonas staleyi</name>
    <dbReference type="NCBI Taxonomy" id="74326"/>
    <lineage>
        <taxon>Bacteria</taxon>
        <taxon>Pseudomonadati</taxon>
        <taxon>Pseudomonadota</taxon>
        <taxon>Alphaproteobacteria</taxon>
        <taxon>Caulobacterales</taxon>
        <taxon>Caulobacteraceae</taxon>
        <taxon>Brevundimonas</taxon>
    </lineage>
</organism>
<name>A0ABW0FS28_9CAUL</name>
<dbReference type="EMBL" id="JBHSLF010000021">
    <property type="protein sequence ID" value="MFC5344515.1"/>
    <property type="molecule type" value="Genomic_DNA"/>
</dbReference>
<feature type="modified residue" description="4-aspartylphosphate" evidence="1">
    <location>
        <position position="60"/>
    </location>
</feature>
<evidence type="ECO:0000259" key="2">
    <source>
        <dbReference type="PROSITE" id="PS50110"/>
    </source>
</evidence>
<accession>A0ABW0FS28</accession>
<feature type="domain" description="Response regulatory" evidence="2">
    <location>
        <begin position="10"/>
        <end position="117"/>
    </location>
</feature>
<dbReference type="Gene3D" id="3.40.50.2300">
    <property type="match status" value="1"/>
</dbReference>
<proteinExistence type="predicted"/>
<dbReference type="Pfam" id="PF00072">
    <property type="entry name" value="Response_reg"/>
    <property type="match status" value="1"/>
</dbReference>
<dbReference type="RefSeq" id="WP_374036139.1">
    <property type="nucleotide sequence ID" value="NZ_CP169082.1"/>
</dbReference>
<protein>
    <submittedName>
        <fullName evidence="3">Response regulator</fullName>
    </submittedName>
</protein>
<sequence>MTARPPSHPRVLVVEDEYMIAADLRVALQAEGVEVVGPVSNVAAARTLLEQAPVDLAILDVDLGGEVVWPLADELMAKGAPILLATGYSRSALPKRYAALPRSEKPTDVIRMVREMLP</sequence>
<dbReference type="SUPFAM" id="SSF52172">
    <property type="entry name" value="CheY-like"/>
    <property type="match status" value="1"/>
</dbReference>
<dbReference type="InterPro" id="IPR001789">
    <property type="entry name" value="Sig_transdc_resp-reg_receiver"/>
</dbReference>
<evidence type="ECO:0000313" key="4">
    <source>
        <dbReference type="Proteomes" id="UP001596152"/>
    </source>
</evidence>
<comment type="caution">
    <text evidence="3">The sequence shown here is derived from an EMBL/GenBank/DDBJ whole genome shotgun (WGS) entry which is preliminary data.</text>
</comment>
<dbReference type="Proteomes" id="UP001596152">
    <property type="component" value="Unassembled WGS sequence"/>
</dbReference>
<evidence type="ECO:0000256" key="1">
    <source>
        <dbReference type="PROSITE-ProRule" id="PRU00169"/>
    </source>
</evidence>
<dbReference type="PROSITE" id="PS50110">
    <property type="entry name" value="RESPONSE_REGULATORY"/>
    <property type="match status" value="1"/>
</dbReference>
<gene>
    <name evidence="3" type="ORF">ACFPIE_11365</name>
</gene>
<reference evidence="4" key="1">
    <citation type="journal article" date="2019" name="Int. J. Syst. Evol. Microbiol.">
        <title>The Global Catalogue of Microorganisms (GCM) 10K type strain sequencing project: providing services to taxonomists for standard genome sequencing and annotation.</title>
        <authorList>
            <consortium name="The Broad Institute Genomics Platform"/>
            <consortium name="The Broad Institute Genome Sequencing Center for Infectious Disease"/>
            <person name="Wu L."/>
            <person name="Ma J."/>
        </authorList>
    </citation>
    <scope>NUCLEOTIDE SEQUENCE [LARGE SCALE GENOMIC DNA]</scope>
    <source>
        <strain evidence="4">JCM 12125</strain>
    </source>
</reference>
<evidence type="ECO:0000313" key="3">
    <source>
        <dbReference type="EMBL" id="MFC5344515.1"/>
    </source>
</evidence>